<evidence type="ECO:0000256" key="2">
    <source>
        <dbReference type="ARBA" id="ARBA00022448"/>
    </source>
</evidence>
<evidence type="ECO:0000256" key="6">
    <source>
        <dbReference type="ARBA" id="ARBA00023014"/>
    </source>
</evidence>
<comment type="caution">
    <text evidence="8">The sequence shown here is derived from an EMBL/GenBank/DDBJ whole genome shotgun (WGS) entry which is preliminary data.</text>
</comment>
<sequence>MSGAGAGGVVREPEERWCRMLRIVVDLNRCQAYAQCVFLAPGVFALHGEESLMYTPAVPPDQEERVGRAVAACPVQAITAGGAAGADAG</sequence>
<keyword evidence="7" id="KW-0003">3Fe-4S</keyword>
<keyword evidence="2" id="KW-0813">Transport</keyword>
<keyword evidence="5" id="KW-0408">Iron</keyword>
<keyword evidence="6" id="KW-0411">Iron-sulfur</keyword>
<organism evidence="8 9">
    <name type="scientific">Streptomyces yaizuensis</name>
    <dbReference type="NCBI Taxonomy" id="2989713"/>
    <lineage>
        <taxon>Bacteria</taxon>
        <taxon>Bacillati</taxon>
        <taxon>Actinomycetota</taxon>
        <taxon>Actinomycetes</taxon>
        <taxon>Kitasatosporales</taxon>
        <taxon>Streptomycetaceae</taxon>
        <taxon>Streptomyces</taxon>
    </lineage>
</organism>
<name>A0ABQ5NX51_9ACTN</name>
<evidence type="ECO:0000256" key="3">
    <source>
        <dbReference type="ARBA" id="ARBA00022723"/>
    </source>
</evidence>
<dbReference type="Proteomes" id="UP001291653">
    <property type="component" value="Unassembled WGS sequence"/>
</dbReference>
<dbReference type="Gene3D" id="3.30.70.20">
    <property type="match status" value="1"/>
</dbReference>
<gene>
    <name evidence="8" type="ORF">SYYSPA8_11585</name>
</gene>
<evidence type="ECO:0000256" key="4">
    <source>
        <dbReference type="ARBA" id="ARBA00022982"/>
    </source>
</evidence>
<keyword evidence="9" id="KW-1185">Reference proteome</keyword>
<accession>A0ABQ5NX51</accession>
<comment type="cofactor">
    <cofactor evidence="1">
        <name>[3Fe-4S] cluster</name>
        <dbReference type="ChEBI" id="CHEBI:21137"/>
    </cofactor>
</comment>
<evidence type="ECO:0000256" key="1">
    <source>
        <dbReference type="ARBA" id="ARBA00001927"/>
    </source>
</evidence>
<reference evidence="8 9" key="1">
    <citation type="submission" date="2022-10" db="EMBL/GenBank/DDBJ databases">
        <title>Draft genome sequence of Streptomyces sp. YSPA8.</title>
        <authorList>
            <person name="Moriuchi R."/>
            <person name="Dohra H."/>
            <person name="Yamamura H."/>
            <person name="Kodani S."/>
        </authorList>
    </citation>
    <scope>NUCLEOTIDE SEQUENCE [LARGE SCALE GENOMIC DNA]</scope>
    <source>
        <strain evidence="8 9">YSPA8</strain>
    </source>
</reference>
<evidence type="ECO:0000256" key="7">
    <source>
        <dbReference type="ARBA" id="ARBA00023291"/>
    </source>
</evidence>
<protein>
    <submittedName>
        <fullName evidence="8">Ferredoxin</fullName>
    </submittedName>
</protein>
<dbReference type="SUPFAM" id="SSF54862">
    <property type="entry name" value="4Fe-4S ferredoxins"/>
    <property type="match status" value="1"/>
</dbReference>
<keyword evidence="3" id="KW-0479">Metal-binding</keyword>
<dbReference type="Pfam" id="PF13459">
    <property type="entry name" value="Fer4_15"/>
    <property type="match status" value="1"/>
</dbReference>
<dbReference type="EMBL" id="BSBI01000004">
    <property type="protein sequence ID" value="GLF94936.1"/>
    <property type="molecule type" value="Genomic_DNA"/>
</dbReference>
<proteinExistence type="predicted"/>
<evidence type="ECO:0000256" key="5">
    <source>
        <dbReference type="ARBA" id="ARBA00023004"/>
    </source>
</evidence>
<evidence type="ECO:0000313" key="9">
    <source>
        <dbReference type="Proteomes" id="UP001291653"/>
    </source>
</evidence>
<dbReference type="PANTHER" id="PTHR36923:SF3">
    <property type="entry name" value="FERREDOXIN"/>
    <property type="match status" value="1"/>
</dbReference>
<evidence type="ECO:0000313" key="8">
    <source>
        <dbReference type="EMBL" id="GLF94936.1"/>
    </source>
</evidence>
<dbReference type="PANTHER" id="PTHR36923">
    <property type="entry name" value="FERREDOXIN"/>
    <property type="match status" value="1"/>
</dbReference>
<keyword evidence="4" id="KW-0249">Electron transport</keyword>
<dbReference type="InterPro" id="IPR051269">
    <property type="entry name" value="Fe-S_cluster_ET"/>
</dbReference>